<proteinExistence type="predicted"/>
<keyword evidence="2" id="KW-1185">Reference proteome</keyword>
<protein>
    <submittedName>
        <fullName evidence="1">Uncharacterized protein DUF4738</fullName>
    </submittedName>
</protein>
<gene>
    <name evidence="1" type="ORF">C7379_10188</name>
</gene>
<comment type="caution">
    <text evidence="1">The sequence shown here is derived from an EMBL/GenBank/DDBJ whole genome shotgun (WGS) entry which is preliminary data.</text>
</comment>
<evidence type="ECO:0000313" key="2">
    <source>
        <dbReference type="Proteomes" id="UP000245870"/>
    </source>
</evidence>
<dbReference type="Proteomes" id="UP000245870">
    <property type="component" value="Unassembled WGS sequence"/>
</dbReference>
<sequence>MATIMVISCTQKKTNTIIITKKNKQISAVPKTRKMGDYTQTRTVEWVGNKYIIETQLMADPSLPLAHDGEVCYYDNRIVLKIVRADSSIFFEKTFTKSFFKEYVDNMYFNDGALLGVVFVQAKGNHLIFAASVGNPDKSSDEYVPLILKIDNLGNVTVTKDNLLDTKAKNLEEEDIDGV</sequence>
<evidence type="ECO:0000313" key="1">
    <source>
        <dbReference type="EMBL" id="PVX59320.1"/>
    </source>
</evidence>
<reference evidence="1 2" key="1">
    <citation type="submission" date="2018-05" db="EMBL/GenBank/DDBJ databases">
        <title>Genomic Encyclopedia of Type Strains, Phase IV (KMG-IV): sequencing the most valuable type-strain genomes for metagenomic binning, comparative biology and taxonomic classification.</title>
        <authorList>
            <person name="Goeker M."/>
        </authorList>
    </citation>
    <scope>NUCLEOTIDE SEQUENCE [LARGE SCALE GENOMIC DNA]</scope>
    <source>
        <strain evidence="1 2">DSM 100333</strain>
    </source>
</reference>
<dbReference type="Pfam" id="PF15889">
    <property type="entry name" value="DUF4738"/>
    <property type="match status" value="1"/>
</dbReference>
<organism evidence="1 2">
    <name type="scientific">Hallella colorans</name>
    <dbReference type="NCBI Taxonomy" id="1703337"/>
    <lineage>
        <taxon>Bacteria</taxon>
        <taxon>Pseudomonadati</taxon>
        <taxon>Bacteroidota</taxon>
        <taxon>Bacteroidia</taxon>
        <taxon>Bacteroidales</taxon>
        <taxon>Prevotellaceae</taxon>
        <taxon>Hallella</taxon>
    </lineage>
</organism>
<dbReference type="EMBL" id="QENY01000001">
    <property type="protein sequence ID" value="PVX59320.1"/>
    <property type="molecule type" value="Genomic_DNA"/>
</dbReference>
<name>A0A2U0UNZ2_9BACT</name>
<dbReference type="Gene3D" id="2.40.128.510">
    <property type="entry name" value="Protein of unknown function DUF4738"/>
    <property type="match status" value="1"/>
</dbReference>
<dbReference type="InterPro" id="IPR031762">
    <property type="entry name" value="DUF4738"/>
</dbReference>
<dbReference type="AlphaFoldDB" id="A0A2U0UNZ2"/>
<accession>A0A2U0UNZ2</accession>